<comment type="function">
    <text evidence="7">Catalyzes the methyl esterification of L-isoaspartyl residues in peptides and proteins that result from spontaneous decomposition of normal L-aspartyl and L-asparaginyl residues. It plays a role in the repair and/or degradation of damaged proteins.</text>
</comment>
<organism evidence="8 9">
    <name type="scientific">Puniceibacterium sediminis</name>
    <dbReference type="NCBI Taxonomy" id="1608407"/>
    <lineage>
        <taxon>Bacteria</taxon>
        <taxon>Pseudomonadati</taxon>
        <taxon>Pseudomonadota</taxon>
        <taxon>Alphaproteobacteria</taxon>
        <taxon>Rhodobacterales</taxon>
        <taxon>Paracoccaceae</taxon>
        <taxon>Puniceibacterium</taxon>
    </lineage>
</organism>
<keyword evidence="9" id="KW-1185">Reference proteome</keyword>
<keyword evidence="6 7" id="KW-0949">S-adenosyl-L-methionine</keyword>
<keyword evidence="4 7" id="KW-0489">Methyltransferase</keyword>
<dbReference type="RefSeq" id="WP_089271110.1">
    <property type="nucleotide sequence ID" value="NZ_FZNN01000011.1"/>
</dbReference>
<proteinExistence type="inferred from homology"/>
<accession>A0A238XHX6</accession>
<reference evidence="8 9" key="1">
    <citation type="submission" date="2017-06" db="EMBL/GenBank/DDBJ databases">
        <authorList>
            <person name="Kim H.J."/>
            <person name="Triplett B.A."/>
        </authorList>
    </citation>
    <scope>NUCLEOTIDE SEQUENCE [LARGE SCALE GENOMIC DNA]</scope>
    <source>
        <strain evidence="8 9">DSM 29052</strain>
    </source>
</reference>
<dbReference type="OrthoDB" id="9810066at2"/>
<dbReference type="Gene3D" id="3.40.50.150">
    <property type="entry name" value="Vaccinia Virus protein VP39"/>
    <property type="match status" value="1"/>
</dbReference>
<dbReference type="InterPro" id="IPR000682">
    <property type="entry name" value="PCMT"/>
</dbReference>
<dbReference type="AlphaFoldDB" id="A0A238XHX6"/>
<evidence type="ECO:0000313" key="8">
    <source>
        <dbReference type="EMBL" id="SNR58300.1"/>
    </source>
</evidence>
<dbReference type="HAMAP" id="MF_00090">
    <property type="entry name" value="PIMT"/>
    <property type="match status" value="1"/>
</dbReference>
<comment type="similarity">
    <text evidence="2 7">Belongs to the methyltransferase superfamily. L-isoaspartyl/D-aspartyl protein methyltransferase family.</text>
</comment>
<dbReference type="PROSITE" id="PS01279">
    <property type="entry name" value="PCMT"/>
    <property type="match status" value="1"/>
</dbReference>
<gene>
    <name evidence="7" type="primary">pcm</name>
    <name evidence="8" type="ORF">SAMN06265370_11190</name>
</gene>
<sequence>MNEEAERKMQFLYALRSKGVTDHAVLSAMEKIDRGPFIRGYFTDRAYDDMPLPIACGQTISQPSVVGLMTQALKLSSRDKVLEVGTGSGYQAAILSCLVRRVYTVDRHMRLVREARMVFDQLGLTNITAFTADGSHGLPDQAPFDRILVTAAAEDPPGPLLAQLKIGGIMVLPVGQSDTVQSLIRVTRHETGYEYDEMRPVRFVPLVEGLGKDS</sequence>
<name>A0A238XHX6_9RHOB</name>
<dbReference type="SUPFAM" id="SSF53335">
    <property type="entry name" value="S-adenosyl-L-methionine-dependent methyltransferases"/>
    <property type="match status" value="1"/>
</dbReference>
<dbReference type="CDD" id="cd02440">
    <property type="entry name" value="AdoMet_MTases"/>
    <property type="match status" value="1"/>
</dbReference>
<dbReference type="GO" id="GO:0032259">
    <property type="term" value="P:methylation"/>
    <property type="evidence" value="ECO:0007669"/>
    <property type="project" value="UniProtKB-KW"/>
</dbReference>
<evidence type="ECO:0000256" key="1">
    <source>
        <dbReference type="ARBA" id="ARBA00004496"/>
    </source>
</evidence>
<dbReference type="Proteomes" id="UP000198417">
    <property type="component" value="Unassembled WGS sequence"/>
</dbReference>
<evidence type="ECO:0000256" key="4">
    <source>
        <dbReference type="ARBA" id="ARBA00022603"/>
    </source>
</evidence>
<evidence type="ECO:0000256" key="7">
    <source>
        <dbReference type="HAMAP-Rule" id="MF_00090"/>
    </source>
</evidence>
<dbReference type="EC" id="2.1.1.77" evidence="7"/>
<dbReference type="GO" id="GO:0005737">
    <property type="term" value="C:cytoplasm"/>
    <property type="evidence" value="ECO:0007669"/>
    <property type="project" value="UniProtKB-SubCell"/>
</dbReference>
<dbReference type="PANTHER" id="PTHR11579:SF0">
    <property type="entry name" value="PROTEIN-L-ISOASPARTATE(D-ASPARTATE) O-METHYLTRANSFERASE"/>
    <property type="match status" value="1"/>
</dbReference>
<dbReference type="InterPro" id="IPR029063">
    <property type="entry name" value="SAM-dependent_MTases_sf"/>
</dbReference>
<dbReference type="NCBIfam" id="TIGR00080">
    <property type="entry name" value="pimt"/>
    <property type="match status" value="1"/>
</dbReference>
<dbReference type="PANTHER" id="PTHR11579">
    <property type="entry name" value="PROTEIN-L-ISOASPARTATE O-METHYLTRANSFERASE"/>
    <property type="match status" value="1"/>
</dbReference>
<comment type="subcellular location">
    <subcellularLocation>
        <location evidence="1 7">Cytoplasm</location>
    </subcellularLocation>
</comment>
<feature type="active site" evidence="7">
    <location>
        <position position="61"/>
    </location>
</feature>
<dbReference type="GO" id="GO:0030091">
    <property type="term" value="P:protein repair"/>
    <property type="evidence" value="ECO:0007669"/>
    <property type="project" value="UniProtKB-UniRule"/>
</dbReference>
<dbReference type="EMBL" id="FZNN01000011">
    <property type="protein sequence ID" value="SNR58300.1"/>
    <property type="molecule type" value="Genomic_DNA"/>
</dbReference>
<evidence type="ECO:0000313" key="9">
    <source>
        <dbReference type="Proteomes" id="UP000198417"/>
    </source>
</evidence>
<dbReference type="GO" id="GO:0004719">
    <property type="term" value="F:protein-L-isoaspartate (D-aspartate) O-methyltransferase activity"/>
    <property type="evidence" value="ECO:0007669"/>
    <property type="project" value="UniProtKB-UniRule"/>
</dbReference>
<protein>
    <recommendedName>
        <fullName evidence="7">Protein-L-isoaspartate O-methyltransferase</fullName>
        <ecNumber evidence="7">2.1.1.77</ecNumber>
    </recommendedName>
    <alternativeName>
        <fullName evidence="7">L-isoaspartyl protein carboxyl methyltransferase</fullName>
    </alternativeName>
    <alternativeName>
        <fullName evidence="7">Protein L-isoaspartyl methyltransferase</fullName>
    </alternativeName>
    <alternativeName>
        <fullName evidence="7">Protein-beta-aspartate methyltransferase</fullName>
        <shortName evidence="7">PIMT</shortName>
    </alternativeName>
</protein>
<evidence type="ECO:0000256" key="2">
    <source>
        <dbReference type="ARBA" id="ARBA00005369"/>
    </source>
</evidence>
<dbReference type="FunFam" id="3.40.50.150:FF:000010">
    <property type="entry name" value="Protein-L-isoaspartate O-methyltransferase"/>
    <property type="match status" value="1"/>
</dbReference>
<dbReference type="Pfam" id="PF01135">
    <property type="entry name" value="PCMT"/>
    <property type="match status" value="1"/>
</dbReference>
<evidence type="ECO:0000256" key="5">
    <source>
        <dbReference type="ARBA" id="ARBA00022679"/>
    </source>
</evidence>
<evidence type="ECO:0000256" key="3">
    <source>
        <dbReference type="ARBA" id="ARBA00022490"/>
    </source>
</evidence>
<dbReference type="NCBIfam" id="NF001453">
    <property type="entry name" value="PRK00312.1"/>
    <property type="match status" value="1"/>
</dbReference>
<keyword evidence="5 7" id="KW-0808">Transferase</keyword>
<comment type="catalytic activity">
    <reaction evidence="7">
        <text>[protein]-L-isoaspartate + S-adenosyl-L-methionine = [protein]-L-isoaspartate alpha-methyl ester + S-adenosyl-L-homocysteine</text>
        <dbReference type="Rhea" id="RHEA:12705"/>
        <dbReference type="Rhea" id="RHEA-COMP:12143"/>
        <dbReference type="Rhea" id="RHEA-COMP:12144"/>
        <dbReference type="ChEBI" id="CHEBI:57856"/>
        <dbReference type="ChEBI" id="CHEBI:59789"/>
        <dbReference type="ChEBI" id="CHEBI:90596"/>
        <dbReference type="ChEBI" id="CHEBI:90598"/>
        <dbReference type="EC" id="2.1.1.77"/>
    </reaction>
</comment>
<evidence type="ECO:0000256" key="6">
    <source>
        <dbReference type="ARBA" id="ARBA00022691"/>
    </source>
</evidence>
<keyword evidence="3 7" id="KW-0963">Cytoplasm</keyword>